<feature type="region of interest" description="Disordered" evidence="1">
    <location>
        <begin position="176"/>
        <end position="227"/>
    </location>
</feature>
<evidence type="ECO:0000259" key="2">
    <source>
        <dbReference type="Pfam" id="PF20263"/>
    </source>
</evidence>
<evidence type="ECO:0000313" key="4">
    <source>
        <dbReference type="Proteomes" id="UP000092993"/>
    </source>
</evidence>
<protein>
    <recommendedName>
        <fullName evidence="2">LYR motif-containing protein Cup1-like N-terminal domain-containing protein</fullName>
    </recommendedName>
</protein>
<dbReference type="EMBL" id="LUGG01000001">
    <property type="protein sequence ID" value="OBZ79295.1"/>
    <property type="molecule type" value="Genomic_DNA"/>
</dbReference>
<sequence length="227" mass="26607">MSAKKRAVFSLYRSFRREIARLPTEYLRQFFRLKVGDDVRAILDTNHGRLQATKTKRVEKELRKLRDANAGRVKPFNHILDVAYGRIGKLRWEIMKPLLSDLKAPLPDRIIPQERNRDLLRLATPPKLPNRADPTSEEARLLGPFSKRRQVNIRWRYFTQEWKKLYPPLQVTLKEETSSGEVDGQPTKTRCSPVSAELVDLKEEAARKEAKKQMRQLRLNTSDNRYS</sequence>
<proteinExistence type="predicted"/>
<feature type="compositionally biased region" description="Basic and acidic residues" evidence="1">
    <location>
        <begin position="199"/>
        <end position="212"/>
    </location>
</feature>
<keyword evidence="4" id="KW-1185">Reference proteome</keyword>
<reference evidence="3 4" key="1">
    <citation type="submission" date="2016-03" db="EMBL/GenBank/DDBJ databases">
        <title>Whole genome sequencing of Grifola frondosa 9006-11.</title>
        <authorList>
            <person name="Min B."/>
            <person name="Park H."/>
            <person name="Kim J.-G."/>
            <person name="Cho H."/>
            <person name="Oh Y.-L."/>
            <person name="Kong W.-S."/>
            <person name="Choi I.-G."/>
        </authorList>
    </citation>
    <scope>NUCLEOTIDE SEQUENCE [LARGE SCALE GENOMIC DNA]</scope>
    <source>
        <strain evidence="3 4">9006-11</strain>
    </source>
</reference>
<evidence type="ECO:0000256" key="1">
    <source>
        <dbReference type="SAM" id="MobiDB-lite"/>
    </source>
</evidence>
<name>A0A1C7MR02_GRIFR</name>
<feature type="domain" description="LYR motif-containing protein Cup1-like N-terminal" evidence="2">
    <location>
        <begin position="11"/>
        <end position="95"/>
    </location>
</feature>
<dbReference type="InterPro" id="IPR046896">
    <property type="entry name" value="Cup1-like_N"/>
</dbReference>
<dbReference type="OrthoDB" id="198652at2759"/>
<dbReference type="AlphaFoldDB" id="A0A1C7MR02"/>
<gene>
    <name evidence="3" type="ORF">A0H81_00776</name>
</gene>
<dbReference type="Pfam" id="PF20263">
    <property type="entry name" value="LYRM2-like"/>
    <property type="match status" value="1"/>
</dbReference>
<feature type="compositionally biased region" description="Polar residues" evidence="1">
    <location>
        <begin position="218"/>
        <end position="227"/>
    </location>
</feature>
<evidence type="ECO:0000313" key="3">
    <source>
        <dbReference type="EMBL" id="OBZ79295.1"/>
    </source>
</evidence>
<organism evidence="3 4">
    <name type="scientific">Grifola frondosa</name>
    <name type="common">Maitake</name>
    <name type="synonym">Polyporus frondosus</name>
    <dbReference type="NCBI Taxonomy" id="5627"/>
    <lineage>
        <taxon>Eukaryota</taxon>
        <taxon>Fungi</taxon>
        <taxon>Dikarya</taxon>
        <taxon>Basidiomycota</taxon>
        <taxon>Agaricomycotina</taxon>
        <taxon>Agaricomycetes</taxon>
        <taxon>Polyporales</taxon>
        <taxon>Grifolaceae</taxon>
        <taxon>Grifola</taxon>
    </lineage>
</organism>
<comment type="caution">
    <text evidence="3">The sequence shown here is derived from an EMBL/GenBank/DDBJ whole genome shotgun (WGS) entry which is preliminary data.</text>
</comment>
<dbReference type="Proteomes" id="UP000092993">
    <property type="component" value="Unassembled WGS sequence"/>
</dbReference>
<accession>A0A1C7MR02</accession>